<dbReference type="Proteomes" id="UP000321558">
    <property type="component" value="Unassembled WGS sequence"/>
</dbReference>
<comment type="caution">
    <text evidence="1">The sequence shown here is derived from an EMBL/GenBank/DDBJ whole genome shotgun (WGS) entry which is preliminary data.</text>
</comment>
<keyword evidence="2" id="KW-1185">Reference proteome</keyword>
<accession>A0A511ZKT5</accession>
<evidence type="ECO:0000313" key="1">
    <source>
        <dbReference type="EMBL" id="GEN88020.1"/>
    </source>
</evidence>
<proteinExistence type="predicted"/>
<dbReference type="STRING" id="582851.GCA_900162665_00123"/>
<evidence type="ECO:0008006" key="3">
    <source>
        <dbReference type="Google" id="ProtNLM"/>
    </source>
</evidence>
<gene>
    <name evidence="1" type="ORF">OSO01_27590</name>
</gene>
<dbReference type="EMBL" id="BJYM01000011">
    <property type="protein sequence ID" value="GEN88020.1"/>
    <property type="molecule type" value="Genomic_DNA"/>
</dbReference>
<sequence>MKRWYVVIAVALLLAGCGNREEEVIEPAGPEDSVETENQTTDAVMFQEIDVTAEGEQFHIIGQVKTSADVFFYRIEQGGEIIQEEESVKLEGEDPEAFQNFGIMETFSGDILEHEEPPIVIMYGKNEDNKEINANFVPIDTEQ</sequence>
<reference evidence="1 2" key="1">
    <citation type="submission" date="2019-07" db="EMBL/GenBank/DDBJ databases">
        <title>Whole genome shotgun sequence of Oceanobacillus sojae NBRC 105379.</title>
        <authorList>
            <person name="Hosoyama A."/>
            <person name="Uohara A."/>
            <person name="Ohji S."/>
            <person name="Ichikawa N."/>
        </authorList>
    </citation>
    <scope>NUCLEOTIDE SEQUENCE [LARGE SCALE GENOMIC DNA]</scope>
    <source>
        <strain evidence="1 2">NBRC 105379</strain>
    </source>
</reference>
<evidence type="ECO:0000313" key="2">
    <source>
        <dbReference type="Proteomes" id="UP000321558"/>
    </source>
</evidence>
<dbReference type="OrthoDB" id="2719060at2"/>
<dbReference type="RefSeq" id="WP_147210966.1">
    <property type="nucleotide sequence ID" value="NZ_BJYM01000011.1"/>
</dbReference>
<dbReference type="AlphaFoldDB" id="A0A511ZKT5"/>
<protein>
    <recommendedName>
        <fullName evidence="3">Lipoprotein</fullName>
    </recommendedName>
</protein>
<name>A0A511ZKT5_9BACI</name>
<organism evidence="1 2">
    <name type="scientific">Oceanobacillus sojae</name>
    <dbReference type="NCBI Taxonomy" id="582851"/>
    <lineage>
        <taxon>Bacteria</taxon>
        <taxon>Bacillati</taxon>
        <taxon>Bacillota</taxon>
        <taxon>Bacilli</taxon>
        <taxon>Bacillales</taxon>
        <taxon>Bacillaceae</taxon>
        <taxon>Oceanobacillus</taxon>
    </lineage>
</organism>
<dbReference type="PROSITE" id="PS51257">
    <property type="entry name" value="PROKAR_LIPOPROTEIN"/>
    <property type="match status" value="1"/>
</dbReference>